<evidence type="ECO:0000313" key="6">
    <source>
        <dbReference type="EMBL" id="RKQ58761.1"/>
    </source>
</evidence>
<evidence type="ECO:0000259" key="5">
    <source>
        <dbReference type="PROSITE" id="PS50931"/>
    </source>
</evidence>
<dbReference type="InterPro" id="IPR005119">
    <property type="entry name" value="LysR_subst-bd"/>
</dbReference>
<comment type="caution">
    <text evidence="6">The sequence shown here is derived from an EMBL/GenBank/DDBJ whole genome shotgun (WGS) entry which is preliminary data.</text>
</comment>
<comment type="similarity">
    <text evidence="1">Belongs to the LysR transcriptional regulatory family.</text>
</comment>
<dbReference type="SUPFAM" id="SSF53850">
    <property type="entry name" value="Periplasmic binding protein-like II"/>
    <property type="match status" value="1"/>
</dbReference>
<dbReference type="GO" id="GO:0000976">
    <property type="term" value="F:transcription cis-regulatory region binding"/>
    <property type="evidence" value="ECO:0007669"/>
    <property type="project" value="TreeGrafter"/>
</dbReference>
<dbReference type="PANTHER" id="PTHR30126:SF40">
    <property type="entry name" value="HTH-TYPE TRANSCRIPTIONAL REGULATOR GLTR"/>
    <property type="match status" value="1"/>
</dbReference>
<evidence type="ECO:0000256" key="4">
    <source>
        <dbReference type="ARBA" id="ARBA00023163"/>
    </source>
</evidence>
<dbReference type="SUPFAM" id="SSF46785">
    <property type="entry name" value="Winged helix' DNA-binding domain"/>
    <property type="match status" value="1"/>
</dbReference>
<feature type="domain" description="HTH lysR-type" evidence="5">
    <location>
        <begin position="1"/>
        <end position="60"/>
    </location>
</feature>
<dbReference type="CDD" id="cd05466">
    <property type="entry name" value="PBP2_LTTR_substrate"/>
    <property type="match status" value="1"/>
</dbReference>
<keyword evidence="4" id="KW-0804">Transcription</keyword>
<sequence>MSIAMDDLQLLLDIVACGSFSQAAARRGWSQPQVSQRVALLEAEVGAQLFRRHRRGALPTPACEAFLPAAQQALDALQRGREALQREPALPRLTLASLPSLSSVIFGPVLLALADAALEIRCSTDHSPAIMERLLTGQAQVGFVLRCPPMAGIQMERIWRSPMVAVVHNRHPLASAGSLQLADIANERLAPQYWGEGCDELLALIRAARRVAGPIHAVQPAVAARELAMEHGFLTFMPEVAVRRDLRDGRLVKLALSDLPLWEWEVMMAWRTGKRADAPLQQVLDTVRALAGEWR</sequence>
<dbReference type="PRINTS" id="PR00039">
    <property type="entry name" value="HTHLYSR"/>
</dbReference>
<dbReference type="GO" id="GO:0003700">
    <property type="term" value="F:DNA-binding transcription factor activity"/>
    <property type="evidence" value="ECO:0007669"/>
    <property type="project" value="InterPro"/>
</dbReference>
<keyword evidence="2" id="KW-0805">Transcription regulation</keyword>
<protein>
    <submittedName>
        <fullName evidence="6">DNA-binding transcriptional LysR family regulator</fullName>
    </submittedName>
</protein>
<dbReference type="Gene3D" id="3.40.190.10">
    <property type="entry name" value="Periplasmic binding protein-like II"/>
    <property type="match status" value="2"/>
</dbReference>
<proteinExistence type="inferred from homology"/>
<gene>
    <name evidence="6" type="ORF">C8E02_1732</name>
</gene>
<reference evidence="6 7" key="1">
    <citation type="submission" date="2018-10" db="EMBL/GenBank/DDBJ databases">
        <title>Genomic Encyclopedia of Type Strains, Phase IV (KMG-IV): sequencing the most valuable type-strain genomes for metagenomic binning, comparative biology and taxonomic classification.</title>
        <authorList>
            <person name="Goeker M."/>
        </authorList>
    </citation>
    <scope>NUCLEOTIDE SEQUENCE [LARGE SCALE GENOMIC DNA]</scope>
    <source>
        <strain evidence="6 7">DSM 3303</strain>
    </source>
</reference>
<dbReference type="InterPro" id="IPR036388">
    <property type="entry name" value="WH-like_DNA-bd_sf"/>
</dbReference>
<organism evidence="6 7">
    <name type="scientific">Vogesella indigofera</name>
    <name type="common">Pseudomonas indigofera</name>
    <dbReference type="NCBI Taxonomy" id="45465"/>
    <lineage>
        <taxon>Bacteria</taxon>
        <taxon>Pseudomonadati</taxon>
        <taxon>Pseudomonadota</taxon>
        <taxon>Betaproteobacteria</taxon>
        <taxon>Neisseriales</taxon>
        <taxon>Chromobacteriaceae</taxon>
        <taxon>Vogesella</taxon>
    </lineage>
</organism>
<evidence type="ECO:0000256" key="2">
    <source>
        <dbReference type="ARBA" id="ARBA00023015"/>
    </source>
</evidence>
<evidence type="ECO:0000256" key="1">
    <source>
        <dbReference type="ARBA" id="ARBA00009437"/>
    </source>
</evidence>
<dbReference type="EMBL" id="RBID01000014">
    <property type="protein sequence ID" value="RKQ58761.1"/>
    <property type="molecule type" value="Genomic_DNA"/>
</dbReference>
<accession>A0A495BCQ4</accession>
<dbReference type="Pfam" id="PF03466">
    <property type="entry name" value="LysR_substrate"/>
    <property type="match status" value="1"/>
</dbReference>
<dbReference type="AlphaFoldDB" id="A0A495BCQ4"/>
<dbReference type="PANTHER" id="PTHR30126">
    <property type="entry name" value="HTH-TYPE TRANSCRIPTIONAL REGULATOR"/>
    <property type="match status" value="1"/>
</dbReference>
<name>A0A495BCQ4_VOGIN</name>
<dbReference type="RefSeq" id="WP_120810438.1">
    <property type="nucleotide sequence ID" value="NZ_RBID01000014.1"/>
</dbReference>
<keyword evidence="3 6" id="KW-0238">DNA-binding</keyword>
<dbReference type="Gene3D" id="1.10.10.10">
    <property type="entry name" value="Winged helix-like DNA-binding domain superfamily/Winged helix DNA-binding domain"/>
    <property type="match status" value="1"/>
</dbReference>
<dbReference type="Proteomes" id="UP000279384">
    <property type="component" value="Unassembled WGS sequence"/>
</dbReference>
<dbReference type="InterPro" id="IPR036390">
    <property type="entry name" value="WH_DNA-bd_sf"/>
</dbReference>
<evidence type="ECO:0000256" key="3">
    <source>
        <dbReference type="ARBA" id="ARBA00023125"/>
    </source>
</evidence>
<dbReference type="InterPro" id="IPR000847">
    <property type="entry name" value="LysR_HTH_N"/>
</dbReference>
<dbReference type="PROSITE" id="PS50931">
    <property type="entry name" value="HTH_LYSR"/>
    <property type="match status" value="1"/>
</dbReference>
<dbReference type="Pfam" id="PF00126">
    <property type="entry name" value="HTH_1"/>
    <property type="match status" value="1"/>
</dbReference>
<evidence type="ECO:0000313" key="7">
    <source>
        <dbReference type="Proteomes" id="UP000279384"/>
    </source>
</evidence>